<dbReference type="Proteomes" id="UP000712600">
    <property type="component" value="Unassembled WGS sequence"/>
</dbReference>
<gene>
    <name evidence="1" type="ORF">F2Q69_00021722</name>
</gene>
<reference evidence="1" key="1">
    <citation type="submission" date="2019-12" db="EMBL/GenBank/DDBJ databases">
        <title>Genome sequencing and annotation of Brassica cretica.</title>
        <authorList>
            <person name="Studholme D.J."/>
            <person name="Sarris P."/>
        </authorList>
    </citation>
    <scope>NUCLEOTIDE SEQUENCE</scope>
    <source>
        <strain evidence="1">PFS-109/04</strain>
        <tissue evidence="1">Leaf</tissue>
    </source>
</reference>
<dbReference type="EMBL" id="QGKX02001290">
    <property type="protein sequence ID" value="KAF3537440.1"/>
    <property type="molecule type" value="Genomic_DNA"/>
</dbReference>
<accession>A0A8S9Q820</accession>
<organism evidence="1 2">
    <name type="scientific">Brassica cretica</name>
    <name type="common">Mustard</name>
    <dbReference type="NCBI Taxonomy" id="69181"/>
    <lineage>
        <taxon>Eukaryota</taxon>
        <taxon>Viridiplantae</taxon>
        <taxon>Streptophyta</taxon>
        <taxon>Embryophyta</taxon>
        <taxon>Tracheophyta</taxon>
        <taxon>Spermatophyta</taxon>
        <taxon>Magnoliopsida</taxon>
        <taxon>eudicotyledons</taxon>
        <taxon>Gunneridae</taxon>
        <taxon>Pentapetalae</taxon>
        <taxon>rosids</taxon>
        <taxon>malvids</taxon>
        <taxon>Brassicales</taxon>
        <taxon>Brassicaceae</taxon>
        <taxon>Brassiceae</taxon>
        <taxon>Brassica</taxon>
    </lineage>
</organism>
<protein>
    <submittedName>
        <fullName evidence="1">Uncharacterized protein</fullName>
    </submittedName>
</protein>
<sequence length="85" mass="9905">MMTKKRPDLGPSGRDMNIKKKSNSKWIEDLGIPWCCFILGPLVLEYHMEFLETFGYIWSSREVIRVIFGRALPGATFRSDYMKSL</sequence>
<comment type="caution">
    <text evidence="1">The sequence shown here is derived from an EMBL/GenBank/DDBJ whole genome shotgun (WGS) entry which is preliminary data.</text>
</comment>
<evidence type="ECO:0000313" key="2">
    <source>
        <dbReference type="Proteomes" id="UP000712600"/>
    </source>
</evidence>
<proteinExistence type="predicted"/>
<dbReference type="AlphaFoldDB" id="A0A8S9Q820"/>
<evidence type="ECO:0000313" key="1">
    <source>
        <dbReference type="EMBL" id="KAF3537440.1"/>
    </source>
</evidence>
<name>A0A8S9Q820_BRACR</name>